<sequence length="73" mass="7279">MLLRQRFARDGYAATTVRDIADDAGVNVALSPDRGLGSASADAGVDQGGGATQGGLLDGGQRGVDPTQTHGVP</sequence>
<reference evidence="4 5" key="1">
    <citation type="submission" date="2018-03" db="EMBL/GenBank/DDBJ databases">
        <title>Defining the species Micromonospora saelicesensis and Micromonospora noduli under the framework of genomics.</title>
        <authorList>
            <person name="Riesco R."/>
            <person name="Trujillo M.E."/>
        </authorList>
    </citation>
    <scope>NUCLEOTIDE SEQUENCE [LARGE SCALE GENOMIC DNA]</scope>
    <source>
        <strain evidence="4 5">PSN13</strain>
    </source>
</reference>
<dbReference type="Pfam" id="PF00440">
    <property type="entry name" value="TetR_N"/>
    <property type="match status" value="1"/>
</dbReference>
<feature type="compositionally biased region" description="Gly residues" evidence="2">
    <location>
        <begin position="46"/>
        <end position="62"/>
    </location>
</feature>
<dbReference type="EMBL" id="PYAG01000012">
    <property type="protein sequence ID" value="RAO34122.1"/>
    <property type="molecule type" value="Genomic_DNA"/>
</dbReference>
<dbReference type="InterPro" id="IPR009057">
    <property type="entry name" value="Homeodomain-like_sf"/>
</dbReference>
<evidence type="ECO:0000313" key="5">
    <source>
        <dbReference type="Proteomes" id="UP000249419"/>
    </source>
</evidence>
<feature type="domain" description="HTH tetR-type" evidence="3">
    <location>
        <begin position="7"/>
        <end position="29"/>
    </location>
</feature>
<dbReference type="RefSeq" id="WP_373862015.1">
    <property type="nucleotide sequence ID" value="NZ_PYAG01000012.1"/>
</dbReference>
<evidence type="ECO:0000256" key="1">
    <source>
        <dbReference type="ARBA" id="ARBA00023125"/>
    </source>
</evidence>
<organism evidence="4 5">
    <name type="scientific">Micromonospora saelicesensis</name>
    <dbReference type="NCBI Taxonomy" id="285676"/>
    <lineage>
        <taxon>Bacteria</taxon>
        <taxon>Bacillati</taxon>
        <taxon>Actinomycetota</taxon>
        <taxon>Actinomycetes</taxon>
        <taxon>Micromonosporales</taxon>
        <taxon>Micromonosporaceae</taxon>
        <taxon>Micromonospora</taxon>
    </lineage>
</organism>
<dbReference type="Gene3D" id="1.10.10.60">
    <property type="entry name" value="Homeodomain-like"/>
    <property type="match status" value="1"/>
</dbReference>
<proteinExistence type="predicted"/>
<evidence type="ECO:0000313" key="4">
    <source>
        <dbReference type="EMBL" id="RAO34122.1"/>
    </source>
</evidence>
<dbReference type="AlphaFoldDB" id="A0A328NTT7"/>
<keyword evidence="1" id="KW-0238">DNA-binding</keyword>
<accession>A0A328NTT7</accession>
<name>A0A328NTT7_9ACTN</name>
<evidence type="ECO:0000256" key="2">
    <source>
        <dbReference type="SAM" id="MobiDB-lite"/>
    </source>
</evidence>
<feature type="region of interest" description="Disordered" evidence="2">
    <location>
        <begin position="23"/>
        <end position="73"/>
    </location>
</feature>
<protein>
    <recommendedName>
        <fullName evidence="3">HTH tetR-type domain-containing protein</fullName>
    </recommendedName>
</protein>
<comment type="caution">
    <text evidence="4">The sequence shown here is derived from an EMBL/GenBank/DDBJ whole genome shotgun (WGS) entry which is preliminary data.</text>
</comment>
<gene>
    <name evidence="4" type="ORF">PSN13_02989</name>
</gene>
<dbReference type="GO" id="GO:0003677">
    <property type="term" value="F:DNA binding"/>
    <property type="evidence" value="ECO:0007669"/>
    <property type="project" value="UniProtKB-KW"/>
</dbReference>
<dbReference type="InterPro" id="IPR001647">
    <property type="entry name" value="HTH_TetR"/>
</dbReference>
<evidence type="ECO:0000259" key="3">
    <source>
        <dbReference type="Pfam" id="PF00440"/>
    </source>
</evidence>
<dbReference type="Proteomes" id="UP000249419">
    <property type="component" value="Unassembled WGS sequence"/>
</dbReference>
<dbReference type="SUPFAM" id="SSF46689">
    <property type="entry name" value="Homeodomain-like"/>
    <property type="match status" value="1"/>
</dbReference>